<sequence length="143" mass="16979">MKLFITTILLCLTWLSYGKINRKDFSASQLERIDTIHQICQHTTGVSDTLINQMIMGQFPEDPKAKRYSYCLWMVYMEMDDELDLDIKHMWEFLPHIHKADVHIYMQCNAEAKKLPGNDVVQKMWQMQKCAQGRVDAQHYLFF</sequence>
<dbReference type="Pfam" id="PF01395">
    <property type="entry name" value="PBP_GOBP"/>
    <property type="match status" value="1"/>
</dbReference>
<dbReference type="InterPro" id="IPR006170">
    <property type="entry name" value="PBP/GOBP"/>
</dbReference>
<evidence type="ECO:0000313" key="3">
    <source>
        <dbReference type="Proteomes" id="UP001153709"/>
    </source>
</evidence>
<dbReference type="CDD" id="cd23992">
    <property type="entry name" value="PBP_GOBP"/>
    <property type="match status" value="1"/>
</dbReference>
<dbReference type="Gene3D" id="1.10.238.20">
    <property type="entry name" value="Pheromone/general odorant binding protein domain"/>
    <property type="match status" value="1"/>
</dbReference>
<organism evidence="2 3">
    <name type="scientific">Diabrotica balteata</name>
    <name type="common">Banded cucumber beetle</name>
    <dbReference type="NCBI Taxonomy" id="107213"/>
    <lineage>
        <taxon>Eukaryota</taxon>
        <taxon>Metazoa</taxon>
        <taxon>Ecdysozoa</taxon>
        <taxon>Arthropoda</taxon>
        <taxon>Hexapoda</taxon>
        <taxon>Insecta</taxon>
        <taxon>Pterygota</taxon>
        <taxon>Neoptera</taxon>
        <taxon>Endopterygota</taxon>
        <taxon>Coleoptera</taxon>
        <taxon>Polyphaga</taxon>
        <taxon>Cucujiformia</taxon>
        <taxon>Chrysomeloidea</taxon>
        <taxon>Chrysomelidae</taxon>
        <taxon>Galerucinae</taxon>
        <taxon>Diabroticina</taxon>
        <taxon>Diabroticites</taxon>
        <taxon>Diabrotica</taxon>
    </lineage>
</organism>
<keyword evidence="3" id="KW-1185">Reference proteome</keyword>
<dbReference type="SUPFAM" id="SSF47565">
    <property type="entry name" value="Insect pheromone/odorant-binding proteins"/>
    <property type="match status" value="1"/>
</dbReference>
<dbReference type="EMBL" id="OU898277">
    <property type="protein sequence ID" value="CAG9829025.1"/>
    <property type="molecule type" value="Genomic_DNA"/>
</dbReference>
<protein>
    <submittedName>
        <fullName evidence="2">Uncharacterized protein</fullName>
    </submittedName>
</protein>
<reference evidence="2" key="1">
    <citation type="submission" date="2022-01" db="EMBL/GenBank/DDBJ databases">
        <authorList>
            <person name="King R."/>
        </authorList>
    </citation>
    <scope>NUCLEOTIDE SEQUENCE</scope>
</reference>
<dbReference type="Proteomes" id="UP001153709">
    <property type="component" value="Chromosome 2"/>
</dbReference>
<dbReference type="AlphaFoldDB" id="A0A9N9X6A1"/>
<dbReference type="GO" id="GO:0005549">
    <property type="term" value="F:odorant binding"/>
    <property type="evidence" value="ECO:0007669"/>
    <property type="project" value="InterPro"/>
</dbReference>
<proteinExistence type="predicted"/>
<feature type="signal peptide" evidence="1">
    <location>
        <begin position="1"/>
        <end position="18"/>
    </location>
</feature>
<feature type="chain" id="PRO_5040507541" evidence="1">
    <location>
        <begin position="19"/>
        <end position="143"/>
    </location>
</feature>
<keyword evidence="1" id="KW-0732">Signal</keyword>
<accession>A0A9N9X6A1</accession>
<name>A0A9N9X6A1_DIABA</name>
<dbReference type="OrthoDB" id="6777046at2759"/>
<dbReference type="InterPro" id="IPR036728">
    <property type="entry name" value="PBP_GOBP_sf"/>
</dbReference>
<evidence type="ECO:0000313" key="2">
    <source>
        <dbReference type="EMBL" id="CAG9829025.1"/>
    </source>
</evidence>
<gene>
    <name evidence="2" type="ORF">DIABBA_LOCUS2891</name>
</gene>
<evidence type="ECO:0000256" key="1">
    <source>
        <dbReference type="SAM" id="SignalP"/>
    </source>
</evidence>